<feature type="compositionally biased region" description="Basic and acidic residues" evidence="2">
    <location>
        <begin position="77"/>
        <end position="98"/>
    </location>
</feature>
<organism evidence="4 5">
    <name type="scientific">Sanguibacter suaedae</name>
    <dbReference type="NCBI Taxonomy" id="2795737"/>
    <lineage>
        <taxon>Bacteria</taxon>
        <taxon>Bacillati</taxon>
        <taxon>Actinomycetota</taxon>
        <taxon>Actinomycetes</taxon>
        <taxon>Micrococcales</taxon>
        <taxon>Sanguibacteraceae</taxon>
        <taxon>Sanguibacter</taxon>
    </lineage>
</organism>
<keyword evidence="5" id="KW-1185">Reference proteome</keyword>
<dbReference type="PANTHER" id="PTHR15462">
    <property type="entry name" value="SERINE PROTEASE"/>
    <property type="match status" value="1"/>
</dbReference>
<feature type="signal peptide" evidence="3">
    <location>
        <begin position="1"/>
        <end position="36"/>
    </location>
</feature>
<evidence type="ECO:0000256" key="1">
    <source>
        <dbReference type="ARBA" id="ARBA00022729"/>
    </source>
</evidence>
<dbReference type="Gene3D" id="2.40.10.10">
    <property type="entry name" value="Trypsin-like serine proteases"/>
    <property type="match status" value="2"/>
</dbReference>
<keyword evidence="1 3" id="KW-0732">Signal</keyword>
<accession>A0A934MAK5</accession>
<reference evidence="4" key="1">
    <citation type="submission" date="2020-12" db="EMBL/GenBank/DDBJ databases">
        <title>Sanguibacter suaedae sp. nov., isolated from Suaeda aralocaspica.</title>
        <authorList>
            <person name="Ma Q."/>
        </authorList>
    </citation>
    <scope>NUCLEOTIDE SEQUENCE</scope>
    <source>
        <strain evidence="4">YZGR15</strain>
    </source>
</reference>
<dbReference type="Pfam" id="PF13365">
    <property type="entry name" value="Trypsin_2"/>
    <property type="match status" value="1"/>
</dbReference>
<dbReference type="EMBL" id="JAEINH010000009">
    <property type="protein sequence ID" value="MBI9115705.1"/>
    <property type="molecule type" value="Genomic_DNA"/>
</dbReference>
<dbReference type="AlphaFoldDB" id="A0A934MAK5"/>
<dbReference type="PROSITE" id="PS51257">
    <property type="entry name" value="PROKAR_LIPOPROTEIN"/>
    <property type="match status" value="1"/>
</dbReference>
<feature type="chain" id="PRO_5037865033" description="V8-like Glu-specific endopeptidase" evidence="3">
    <location>
        <begin position="37"/>
        <end position="371"/>
    </location>
</feature>
<feature type="region of interest" description="Disordered" evidence="2">
    <location>
        <begin position="60"/>
        <end position="133"/>
    </location>
</feature>
<comment type="caution">
    <text evidence="4">The sequence shown here is derived from an EMBL/GenBank/DDBJ whole genome shotgun (WGS) entry which is preliminary data.</text>
</comment>
<sequence length="371" mass="38114">MRTRSPRSSTRARPRARSTAALSALLGLLVVGCAPAVTGDAVAGAKNSSIGAPISTDTVSLRHDYDSTPQEVNDYWTDERRGDAEGRDPSPGDGRADGGTDQPDGLDGRPDPATGVVVHPTSGAVSPDGPQLPDSDAGDVFDATGLAESTQGRLYVSFPDGDYVCSGTVVSAAGRNVVATAAHCLWDFTGDAGWGAMVLFVPDDADDMASAPYGYWSAEAAFGPQEFADLAKIADDGSITGEGWAYDFAFLTMAPDDSGQEIQDVTGGQGITFGTPTEELVVIGYPSAPPFDGRSQRYCSSSRYFTSLRGAFGIDCAMTQGSSGGGWLTDYDPQSGSGYLVATTSFGASGSMGGIPLGASALQLYTDAGGL</sequence>
<evidence type="ECO:0000256" key="2">
    <source>
        <dbReference type="SAM" id="MobiDB-lite"/>
    </source>
</evidence>
<proteinExistence type="predicted"/>
<dbReference type="PANTHER" id="PTHR15462:SF19">
    <property type="entry name" value="PEPTIDASE S1 DOMAIN-CONTAINING PROTEIN"/>
    <property type="match status" value="1"/>
</dbReference>
<dbReference type="RefSeq" id="WP_198734264.1">
    <property type="nucleotide sequence ID" value="NZ_JAEINH010000009.1"/>
</dbReference>
<dbReference type="InterPro" id="IPR043504">
    <property type="entry name" value="Peptidase_S1_PA_chymotrypsin"/>
</dbReference>
<dbReference type="InterPro" id="IPR009003">
    <property type="entry name" value="Peptidase_S1_PA"/>
</dbReference>
<dbReference type="SUPFAM" id="SSF50494">
    <property type="entry name" value="Trypsin-like serine proteases"/>
    <property type="match status" value="1"/>
</dbReference>
<evidence type="ECO:0000313" key="5">
    <source>
        <dbReference type="Proteomes" id="UP000602087"/>
    </source>
</evidence>
<dbReference type="Proteomes" id="UP000602087">
    <property type="component" value="Unassembled WGS sequence"/>
</dbReference>
<evidence type="ECO:0008006" key="6">
    <source>
        <dbReference type="Google" id="ProtNLM"/>
    </source>
</evidence>
<protein>
    <recommendedName>
        <fullName evidence="6">V8-like Glu-specific endopeptidase</fullName>
    </recommendedName>
</protein>
<dbReference type="InterPro" id="IPR050966">
    <property type="entry name" value="Glutamyl_endopeptidase"/>
</dbReference>
<name>A0A934MAK5_9MICO</name>
<evidence type="ECO:0000313" key="4">
    <source>
        <dbReference type="EMBL" id="MBI9115705.1"/>
    </source>
</evidence>
<evidence type="ECO:0000256" key="3">
    <source>
        <dbReference type="SAM" id="SignalP"/>
    </source>
</evidence>
<gene>
    <name evidence="4" type="ORF">JAV76_11835</name>
</gene>